<dbReference type="OrthoDB" id="7851776at2"/>
<name>A0A1N6ENQ1_9RHOB</name>
<accession>A0A1N6ENQ1</accession>
<keyword evidence="6" id="KW-0472">Membrane</keyword>
<proteinExistence type="inferred from homology"/>
<comment type="subcellular location">
    <subcellularLocation>
        <location evidence="1">Cell membrane</location>
        <topology evidence="1">Single-pass membrane protein</topology>
    </subcellularLocation>
    <subcellularLocation>
        <location evidence="7">Cell membrane</location>
        <topology evidence="7">Single-pass type II membrane protein</topology>
    </subcellularLocation>
</comment>
<dbReference type="RefSeq" id="WP_074255087.1">
    <property type="nucleotide sequence ID" value="NZ_FSRL01000001.1"/>
</dbReference>
<evidence type="ECO:0000256" key="8">
    <source>
        <dbReference type="SAM" id="MobiDB-lite"/>
    </source>
</evidence>
<evidence type="ECO:0000256" key="3">
    <source>
        <dbReference type="ARBA" id="ARBA00022475"/>
    </source>
</evidence>
<keyword evidence="5" id="KW-1133">Transmembrane helix</keyword>
<evidence type="ECO:0000256" key="1">
    <source>
        <dbReference type="ARBA" id="ARBA00004162"/>
    </source>
</evidence>
<dbReference type="STRING" id="1217970.SAMN05444002_0971"/>
<feature type="region of interest" description="Disordered" evidence="8">
    <location>
        <begin position="1"/>
        <end position="22"/>
    </location>
</feature>
<dbReference type="GO" id="GO:0015031">
    <property type="term" value="P:protein transport"/>
    <property type="evidence" value="ECO:0007669"/>
    <property type="project" value="UniProtKB-KW"/>
</dbReference>
<dbReference type="GO" id="GO:0005886">
    <property type="term" value="C:plasma membrane"/>
    <property type="evidence" value="ECO:0007669"/>
    <property type="project" value="UniProtKB-SubCell"/>
</dbReference>
<keyword evidence="7" id="KW-0653">Protein transport</keyword>
<keyword evidence="4 7" id="KW-0812">Transmembrane</keyword>
<evidence type="ECO:0000256" key="6">
    <source>
        <dbReference type="ARBA" id="ARBA00023136"/>
    </source>
</evidence>
<keyword evidence="10" id="KW-1185">Reference proteome</keyword>
<evidence type="ECO:0000256" key="5">
    <source>
        <dbReference type="ARBA" id="ARBA00022989"/>
    </source>
</evidence>
<comment type="similarity">
    <text evidence="2 7">Belongs to the ExbD/TolR family.</text>
</comment>
<evidence type="ECO:0000256" key="2">
    <source>
        <dbReference type="ARBA" id="ARBA00005811"/>
    </source>
</evidence>
<dbReference type="AlphaFoldDB" id="A0A1N6ENQ1"/>
<dbReference type="EMBL" id="FSRL01000001">
    <property type="protein sequence ID" value="SIN84712.1"/>
    <property type="molecule type" value="Genomic_DNA"/>
</dbReference>
<evidence type="ECO:0000256" key="4">
    <source>
        <dbReference type="ARBA" id="ARBA00022692"/>
    </source>
</evidence>
<dbReference type="GO" id="GO:0022857">
    <property type="term" value="F:transmembrane transporter activity"/>
    <property type="evidence" value="ECO:0007669"/>
    <property type="project" value="InterPro"/>
</dbReference>
<evidence type="ECO:0000313" key="10">
    <source>
        <dbReference type="Proteomes" id="UP000184932"/>
    </source>
</evidence>
<organism evidence="9 10">
    <name type="scientific">Vannielia litorea</name>
    <dbReference type="NCBI Taxonomy" id="1217970"/>
    <lineage>
        <taxon>Bacteria</taxon>
        <taxon>Pseudomonadati</taxon>
        <taxon>Pseudomonadota</taxon>
        <taxon>Alphaproteobacteria</taxon>
        <taxon>Rhodobacterales</taxon>
        <taxon>Paracoccaceae</taxon>
        <taxon>Vannielia</taxon>
    </lineage>
</organism>
<evidence type="ECO:0000313" key="9">
    <source>
        <dbReference type="EMBL" id="SIN84712.1"/>
    </source>
</evidence>
<dbReference type="Proteomes" id="UP000184932">
    <property type="component" value="Unassembled WGS sequence"/>
</dbReference>
<dbReference type="Pfam" id="PF02472">
    <property type="entry name" value="ExbD"/>
    <property type="match status" value="1"/>
</dbReference>
<evidence type="ECO:0000256" key="7">
    <source>
        <dbReference type="RuleBase" id="RU003879"/>
    </source>
</evidence>
<sequence>MAGKTVIGGPMPHATGLSGGAGHAGGATAIGSSGSRPGDVYLPDTRGDRKAPFALTPLADVMFQLLIFFMLSTSLAPYSLITLGTPAAPAGKSAAPDSAPGGGASSIVIWHVGRGELRAGSAVLPLDALPQLIPALKERGLEEILLFTTPVATTQDVATVIEAIRVGEVARLRLIGKPGL</sequence>
<keyword evidence="7" id="KW-0813">Transport</keyword>
<keyword evidence="3" id="KW-1003">Cell membrane</keyword>
<protein>
    <submittedName>
        <fullName evidence="9">Biopolymer transport protein ExbD</fullName>
    </submittedName>
</protein>
<dbReference type="InterPro" id="IPR003400">
    <property type="entry name" value="ExbD"/>
</dbReference>
<reference evidence="10" key="1">
    <citation type="submission" date="2016-11" db="EMBL/GenBank/DDBJ databases">
        <authorList>
            <person name="Varghese N."/>
            <person name="Submissions S."/>
        </authorList>
    </citation>
    <scope>NUCLEOTIDE SEQUENCE [LARGE SCALE GENOMIC DNA]</scope>
    <source>
        <strain evidence="10">DSM 29440</strain>
    </source>
</reference>
<gene>
    <name evidence="9" type="ORF">SAMN05444002_0971</name>
</gene>